<reference evidence="1" key="2">
    <citation type="submission" date="2022-01" db="EMBL/GenBank/DDBJ databases">
        <authorList>
            <person name="Yamashiro T."/>
            <person name="Shiraishi A."/>
            <person name="Satake H."/>
            <person name="Nakayama K."/>
        </authorList>
    </citation>
    <scope>NUCLEOTIDE SEQUENCE</scope>
</reference>
<sequence length="275" mass="31578">MTENLDIPRRLHEHYHRVENDEVVKSIFNSKKNKEGYGMLIREWMLTKEIKLTAHYRMYAAIFRVDVPKTQSKPIESTQGMHKIPSAPRTPNLNIIQGESSAPCKPTVIRFRVRSQPDPEKPIPTSTEIDIDKAQQNIEKVQEHLVDKEIEQLLEGNKNVDTYEFMDEILNNQEDPDTRIEPRSEKKSPEVKKSVDVLIIQDDEEDEESTGDALIRRKTHIAPISSDDETLQEFTVSTQDSPSFVGYEETQGINGIHSHTFNIYVVGIKSLLDVV</sequence>
<comment type="caution">
    <text evidence="1">The sequence shown here is derived from an EMBL/GenBank/DDBJ whole genome shotgun (WGS) entry which is preliminary data.</text>
</comment>
<dbReference type="Proteomes" id="UP001151760">
    <property type="component" value="Unassembled WGS sequence"/>
</dbReference>
<dbReference type="EMBL" id="BQNB010011129">
    <property type="protein sequence ID" value="GJS86522.1"/>
    <property type="molecule type" value="Genomic_DNA"/>
</dbReference>
<proteinExistence type="predicted"/>
<evidence type="ECO:0000313" key="1">
    <source>
        <dbReference type="EMBL" id="GJS86522.1"/>
    </source>
</evidence>
<organism evidence="1 2">
    <name type="scientific">Tanacetum coccineum</name>
    <dbReference type="NCBI Taxonomy" id="301880"/>
    <lineage>
        <taxon>Eukaryota</taxon>
        <taxon>Viridiplantae</taxon>
        <taxon>Streptophyta</taxon>
        <taxon>Embryophyta</taxon>
        <taxon>Tracheophyta</taxon>
        <taxon>Spermatophyta</taxon>
        <taxon>Magnoliopsida</taxon>
        <taxon>eudicotyledons</taxon>
        <taxon>Gunneridae</taxon>
        <taxon>Pentapetalae</taxon>
        <taxon>asterids</taxon>
        <taxon>campanulids</taxon>
        <taxon>Asterales</taxon>
        <taxon>Asteraceae</taxon>
        <taxon>Asteroideae</taxon>
        <taxon>Anthemideae</taxon>
        <taxon>Anthemidinae</taxon>
        <taxon>Tanacetum</taxon>
    </lineage>
</organism>
<evidence type="ECO:0000313" key="2">
    <source>
        <dbReference type="Proteomes" id="UP001151760"/>
    </source>
</evidence>
<name>A0ABQ4Z9I6_9ASTR</name>
<accession>A0ABQ4Z9I6</accession>
<protein>
    <submittedName>
        <fullName evidence="1">Uncharacterized protein</fullName>
    </submittedName>
</protein>
<keyword evidence="2" id="KW-1185">Reference proteome</keyword>
<reference evidence="1" key="1">
    <citation type="journal article" date="2022" name="Int. J. Mol. Sci.">
        <title>Draft Genome of Tanacetum Coccineum: Genomic Comparison of Closely Related Tanacetum-Family Plants.</title>
        <authorList>
            <person name="Yamashiro T."/>
            <person name="Shiraishi A."/>
            <person name="Nakayama K."/>
            <person name="Satake H."/>
        </authorList>
    </citation>
    <scope>NUCLEOTIDE SEQUENCE</scope>
</reference>
<gene>
    <name evidence="1" type="ORF">Tco_0769158</name>
</gene>